<dbReference type="Pfam" id="PF12388">
    <property type="entry name" value="Peptidase_M57"/>
    <property type="match status" value="1"/>
</dbReference>
<dbReference type="Gene3D" id="3.40.390.10">
    <property type="entry name" value="Collagenase (Catalytic Domain)"/>
    <property type="match status" value="1"/>
</dbReference>
<organism evidence="1 2">
    <name type="scientific">Sinomicrobium oceani</name>
    <dbReference type="NCBI Taxonomy" id="1150368"/>
    <lineage>
        <taxon>Bacteria</taxon>
        <taxon>Pseudomonadati</taxon>
        <taxon>Bacteroidota</taxon>
        <taxon>Flavobacteriia</taxon>
        <taxon>Flavobacteriales</taxon>
        <taxon>Flavobacteriaceae</taxon>
        <taxon>Sinomicrobium</taxon>
    </lineage>
</organism>
<accession>A0A1K1QFX8</accession>
<evidence type="ECO:0000313" key="2">
    <source>
        <dbReference type="Proteomes" id="UP000182248"/>
    </source>
</evidence>
<dbReference type="AlphaFoldDB" id="A0A1K1QFX8"/>
<dbReference type="OrthoDB" id="785995at2"/>
<dbReference type="PROSITE" id="PS51257">
    <property type="entry name" value="PROKAR_LIPOPROTEIN"/>
    <property type="match status" value="1"/>
</dbReference>
<dbReference type="STRING" id="1150368.SAMN02927921_02497"/>
<dbReference type="InterPro" id="IPR024653">
    <property type="entry name" value="Peptidase_M10/M27/M57"/>
</dbReference>
<protein>
    <submittedName>
        <fullName evidence="1">Dual-action HEIGH metallo-peptidase</fullName>
    </submittedName>
</protein>
<dbReference type="GO" id="GO:0008237">
    <property type="term" value="F:metallopeptidase activity"/>
    <property type="evidence" value="ECO:0007669"/>
    <property type="project" value="InterPro"/>
</dbReference>
<dbReference type="InterPro" id="IPR024079">
    <property type="entry name" value="MetalloPept_cat_dom_sf"/>
</dbReference>
<evidence type="ECO:0000313" key="1">
    <source>
        <dbReference type="EMBL" id="SFW58612.1"/>
    </source>
</evidence>
<dbReference type="RefSeq" id="WP_072317718.1">
    <property type="nucleotide sequence ID" value="NZ_FPJE01000013.1"/>
</dbReference>
<keyword evidence="2" id="KW-1185">Reference proteome</keyword>
<proteinExistence type="predicted"/>
<dbReference type="EMBL" id="FPJE01000013">
    <property type="protein sequence ID" value="SFW58612.1"/>
    <property type="molecule type" value="Genomic_DNA"/>
</dbReference>
<name>A0A1K1QFX8_9FLAO</name>
<reference evidence="1 2" key="1">
    <citation type="submission" date="2016-11" db="EMBL/GenBank/DDBJ databases">
        <authorList>
            <person name="Jaros S."/>
            <person name="Januszkiewicz K."/>
            <person name="Wedrychowicz H."/>
        </authorList>
    </citation>
    <scope>NUCLEOTIDE SEQUENCE [LARGE SCALE GENOMIC DNA]</scope>
    <source>
        <strain evidence="1 2">CGMCC 1.12145</strain>
    </source>
</reference>
<sequence>MKTMKYFFISAVAGIGLLLTACQNDPKEDNIEAQQEVSQEVLDKLASLELNTHDVKLTDMILPDGSVETNYLLEGDIVMSKEHLSEMELHGGVVSEQYRTYNLVSSPRTINVIGYTGSSQGLSSAMQTALQQAIANYNNLGLGLTFTLTFGTNYTPYDIVVYSPAGGAGGQAGFPSGGNPYKFVQIFSGLNSYSIAVIRHVIMHEIGHCLGSRHTDWFSRQSCGQNVNEGEAGVGAVHIPGTPTGYDSSSVMLSCFNSGVSGNWGYYDIVALNYLY</sequence>
<gene>
    <name evidence="1" type="ORF">SAMN02927921_02497</name>
</gene>
<dbReference type="Proteomes" id="UP000182248">
    <property type="component" value="Unassembled WGS sequence"/>
</dbReference>
<dbReference type="SUPFAM" id="SSF55486">
    <property type="entry name" value="Metalloproteases ('zincins'), catalytic domain"/>
    <property type="match status" value="1"/>
</dbReference>